<proteinExistence type="predicted"/>
<dbReference type="STRING" id="420662.Mpe_A3652"/>
<dbReference type="Gene3D" id="3.50.50.60">
    <property type="entry name" value="FAD/NAD(P)-binding domain"/>
    <property type="match status" value="1"/>
</dbReference>
<keyword evidence="4" id="KW-0408">Iron</keyword>
<dbReference type="SUPFAM" id="SSF51905">
    <property type="entry name" value="FAD/NAD(P)-binding domain"/>
    <property type="match status" value="1"/>
</dbReference>
<evidence type="ECO:0000256" key="5">
    <source>
        <dbReference type="ARBA" id="ARBA00023014"/>
    </source>
</evidence>
<protein>
    <submittedName>
        <fullName evidence="6">Putative membrane protein</fullName>
    </submittedName>
</protein>
<keyword evidence="7" id="KW-1185">Reference proteome</keyword>
<dbReference type="GO" id="GO:0016491">
    <property type="term" value="F:oxidoreductase activity"/>
    <property type="evidence" value="ECO:0007669"/>
    <property type="project" value="UniProtKB-KW"/>
</dbReference>
<dbReference type="PANTHER" id="PTHR43498:SF1">
    <property type="entry name" value="COB--COM HETERODISULFIDE REDUCTASE IRON-SULFUR SUBUNIT A"/>
    <property type="match status" value="1"/>
</dbReference>
<keyword evidence="5" id="KW-0411">Iron-sulfur</keyword>
<dbReference type="InterPro" id="IPR039650">
    <property type="entry name" value="HdrA-like"/>
</dbReference>
<organism evidence="6 7">
    <name type="scientific">Methylibium petroleiphilum (strain ATCC BAA-1232 / LMG 22953 / PM1)</name>
    <dbReference type="NCBI Taxonomy" id="420662"/>
    <lineage>
        <taxon>Bacteria</taxon>
        <taxon>Pseudomonadati</taxon>
        <taxon>Pseudomonadota</taxon>
        <taxon>Betaproteobacteria</taxon>
        <taxon>Burkholderiales</taxon>
        <taxon>Sphaerotilaceae</taxon>
        <taxon>Methylibium</taxon>
    </lineage>
</organism>
<evidence type="ECO:0000256" key="2">
    <source>
        <dbReference type="ARBA" id="ARBA00022723"/>
    </source>
</evidence>
<evidence type="ECO:0000256" key="1">
    <source>
        <dbReference type="ARBA" id="ARBA00022485"/>
    </source>
</evidence>
<dbReference type="GO" id="GO:0046872">
    <property type="term" value="F:metal ion binding"/>
    <property type="evidence" value="ECO:0007669"/>
    <property type="project" value="UniProtKB-KW"/>
</dbReference>
<sequence length="440" mass="47148">MDARPGQRVEVDVLVVGGGATGVAAATVAARAGLKTLLVERYGFCGGGAVAGLSGTVCGLYEAEEAPRRPKQIVHGFVDDFIAAMEQRGGLAEPVLYGKTWTRVHEPLAWRESADALLGSAGVRLAYHALATGVHRDGDRIDGATVWTKGGLLDVRAGLTIDASGDADLVAMAGLETYCGADGVVQNPTMIFRLQGVDVARFKEAYGSDTIMPPEVTALIAAAADAGYALPRQKIWLFETTRPGELLCNCTRVRGADGRELNCIDGDDFTEAEVEGRRQVREYARFFKDRLAGCEASWVNDTAVQVGVRQTRQARGLATLRNEDVVQGSKFADGVARSPWPIELHAGSKPRVQWLLNDWYEVPWGCFVPERGEGLLFGGRCLSAEHEAVASARVTAQCFSYGHALGVAATVALRERTPVRAIPGSVIRELLNRQGARLDG</sequence>
<dbReference type="KEGG" id="mpt:Mpe_A3652"/>
<evidence type="ECO:0000313" key="6">
    <source>
        <dbReference type="EMBL" id="ABM96605.1"/>
    </source>
</evidence>
<dbReference type="GO" id="GO:0051539">
    <property type="term" value="F:4 iron, 4 sulfur cluster binding"/>
    <property type="evidence" value="ECO:0007669"/>
    <property type="project" value="UniProtKB-KW"/>
</dbReference>
<dbReference type="InterPro" id="IPR036188">
    <property type="entry name" value="FAD/NAD-bd_sf"/>
</dbReference>
<dbReference type="PANTHER" id="PTHR43498">
    <property type="entry name" value="FERREDOXIN:COB-COM HETERODISULFIDE REDUCTASE SUBUNIT A"/>
    <property type="match status" value="1"/>
</dbReference>
<accession>A2SM16</accession>
<keyword evidence="1" id="KW-0004">4Fe-4S</keyword>
<dbReference type="Proteomes" id="UP000000366">
    <property type="component" value="Chromosome"/>
</dbReference>
<reference evidence="6 7" key="1">
    <citation type="journal article" date="2007" name="J. Bacteriol.">
        <title>Whole-genome analysis of the methyl tert-butyl ether-degrading beta-proteobacterium Methylibium petroleiphilum PM1.</title>
        <authorList>
            <person name="Kane S.R."/>
            <person name="Chakicherla A.Y."/>
            <person name="Chain P.S.G."/>
            <person name="Schmidt R."/>
            <person name="Shin M.W."/>
            <person name="Legler T.C."/>
            <person name="Scow K.M."/>
            <person name="Larimer F.W."/>
            <person name="Lucas S.M."/>
            <person name="Richardson P.M."/>
            <person name="Hristova K.R."/>
        </authorList>
    </citation>
    <scope>NUCLEOTIDE SEQUENCE [LARGE SCALE GENOMIC DNA]</scope>
    <source>
        <strain evidence="7">ATCC BAA-1232 / LMG 22953 / PM1</strain>
    </source>
</reference>
<dbReference type="EMBL" id="CP000555">
    <property type="protein sequence ID" value="ABM96605.1"/>
    <property type="molecule type" value="Genomic_DNA"/>
</dbReference>
<dbReference type="RefSeq" id="WP_011831225.1">
    <property type="nucleotide sequence ID" value="NC_008825.1"/>
</dbReference>
<dbReference type="Pfam" id="PF12831">
    <property type="entry name" value="FAD_oxidored"/>
    <property type="match status" value="1"/>
</dbReference>
<dbReference type="eggNOG" id="COG0644">
    <property type="taxonomic scope" value="Bacteria"/>
</dbReference>
<evidence type="ECO:0000313" key="7">
    <source>
        <dbReference type="Proteomes" id="UP000000366"/>
    </source>
</evidence>
<dbReference type="AlphaFoldDB" id="A2SM16"/>
<name>A2SM16_METPP</name>
<evidence type="ECO:0000256" key="3">
    <source>
        <dbReference type="ARBA" id="ARBA00023002"/>
    </source>
</evidence>
<keyword evidence="2" id="KW-0479">Metal-binding</keyword>
<keyword evidence="3" id="KW-0560">Oxidoreductase</keyword>
<dbReference type="HOGENOM" id="CLU_045820_0_0_4"/>
<gene>
    <name evidence="6" type="ordered locus">Mpe_A3652</name>
</gene>
<evidence type="ECO:0000256" key="4">
    <source>
        <dbReference type="ARBA" id="ARBA00023004"/>
    </source>
</evidence>